<dbReference type="GO" id="GO:0008882">
    <property type="term" value="F:[glutamate-ammonia-ligase] adenylyltransferase activity"/>
    <property type="evidence" value="ECO:0007669"/>
    <property type="project" value="UniProtKB-UniRule"/>
</dbReference>
<keyword evidence="3 7" id="KW-0547">Nucleotide-binding</keyword>
<dbReference type="EC" id="2.7.7.42" evidence="7"/>
<dbReference type="SUPFAM" id="SSF81301">
    <property type="entry name" value="Nucleotidyltransferase"/>
    <property type="match status" value="2"/>
</dbReference>
<comment type="catalytic activity">
    <reaction evidence="7">
        <text>[glutamine synthetase]-O(4)-(5'-adenylyl)-L-tyrosine + phosphate = [glutamine synthetase]-L-tyrosine + ADP</text>
        <dbReference type="Rhea" id="RHEA:43716"/>
        <dbReference type="Rhea" id="RHEA-COMP:10660"/>
        <dbReference type="Rhea" id="RHEA-COMP:10661"/>
        <dbReference type="ChEBI" id="CHEBI:43474"/>
        <dbReference type="ChEBI" id="CHEBI:46858"/>
        <dbReference type="ChEBI" id="CHEBI:83624"/>
        <dbReference type="ChEBI" id="CHEBI:456216"/>
        <dbReference type="EC" id="2.7.7.89"/>
    </reaction>
</comment>
<dbReference type="GO" id="GO:0016874">
    <property type="term" value="F:ligase activity"/>
    <property type="evidence" value="ECO:0007669"/>
    <property type="project" value="UniProtKB-KW"/>
</dbReference>
<comment type="cofactor">
    <cofactor evidence="7">
        <name>Mg(2+)</name>
        <dbReference type="ChEBI" id="CHEBI:18420"/>
    </cofactor>
</comment>
<evidence type="ECO:0000256" key="3">
    <source>
        <dbReference type="ARBA" id="ARBA00022741"/>
    </source>
</evidence>
<dbReference type="InterPro" id="IPR013546">
    <property type="entry name" value="PII_UdlTrfase/GS_AdlTrfase"/>
</dbReference>
<feature type="domain" description="PII-uridylyltransferase/Glutamine-synthetase adenylyltransferase" evidence="9">
    <location>
        <begin position="283"/>
        <end position="421"/>
    </location>
</feature>
<dbReference type="GO" id="GO:0005829">
    <property type="term" value="C:cytosol"/>
    <property type="evidence" value="ECO:0007669"/>
    <property type="project" value="TreeGrafter"/>
</dbReference>
<organism evidence="10 11">
    <name type="scientific">Coralloluteibacterium stylophorae</name>
    <dbReference type="NCBI Taxonomy" id="1776034"/>
    <lineage>
        <taxon>Bacteria</taxon>
        <taxon>Pseudomonadati</taxon>
        <taxon>Pseudomonadota</taxon>
        <taxon>Gammaproteobacteria</taxon>
        <taxon>Lysobacterales</taxon>
        <taxon>Lysobacteraceae</taxon>
        <taxon>Coralloluteibacterium</taxon>
    </lineage>
</organism>
<comment type="catalytic activity">
    <reaction evidence="7">
        <text>[glutamine synthetase]-L-tyrosine + ATP = [glutamine synthetase]-O(4)-(5'-adenylyl)-L-tyrosine + diphosphate</text>
        <dbReference type="Rhea" id="RHEA:18589"/>
        <dbReference type="Rhea" id="RHEA-COMP:10660"/>
        <dbReference type="Rhea" id="RHEA-COMP:10661"/>
        <dbReference type="ChEBI" id="CHEBI:30616"/>
        <dbReference type="ChEBI" id="CHEBI:33019"/>
        <dbReference type="ChEBI" id="CHEBI:46858"/>
        <dbReference type="ChEBI" id="CHEBI:83624"/>
        <dbReference type="EC" id="2.7.7.42"/>
    </reaction>
</comment>
<dbReference type="SUPFAM" id="SSF81593">
    <property type="entry name" value="Nucleotidyltransferase substrate binding subunit/domain"/>
    <property type="match status" value="2"/>
</dbReference>
<protein>
    <recommendedName>
        <fullName evidence="7">Bifunctional glutamine synthetase adenylyltransferase/adenylyl-removing enzyme</fullName>
    </recommendedName>
    <alternativeName>
        <fullName evidence="7">ATP:glutamine synthetase adenylyltransferase</fullName>
    </alternativeName>
    <alternativeName>
        <fullName evidence="7">ATase</fullName>
    </alternativeName>
    <domain>
        <recommendedName>
            <fullName evidence="7">Glutamine synthetase adenylyl-L-tyrosine phosphorylase</fullName>
            <ecNumber evidence="7">2.7.7.89</ecNumber>
        </recommendedName>
        <alternativeName>
            <fullName evidence="7">Adenylyl removase</fullName>
            <shortName evidence="7">AR</shortName>
            <shortName evidence="7">AT-N</shortName>
        </alternativeName>
    </domain>
    <domain>
        <recommendedName>
            <fullName evidence="7">Glutamine synthetase adenylyl transferase</fullName>
            <ecNumber evidence="7">2.7.7.42</ecNumber>
        </recommendedName>
        <alternativeName>
            <fullName evidence="7">Adenylyl transferase</fullName>
            <shortName evidence="7">AT</shortName>
            <shortName evidence="7">AT-C</shortName>
        </alternativeName>
    </domain>
</protein>
<reference evidence="10 11" key="1">
    <citation type="journal article" date="2021" name="Microbiol. Resour. Announc.">
        <title>Draft Genome Sequence of Coralloluteibacterium stylophorae LMG 29479T.</title>
        <authorList>
            <person name="Karlyshev A.V."/>
            <person name="Kudryashova E.B."/>
            <person name="Ariskina E.V."/>
            <person name="Conroy A.P."/>
            <person name="Abidueva E.Y."/>
        </authorList>
    </citation>
    <scope>NUCLEOTIDE SEQUENCE [LARGE SCALE GENOMIC DNA]</scope>
    <source>
        <strain evidence="10 11">LMG 29479</strain>
    </source>
</reference>
<sequence>MTDDPIDALVVRRLQALAEAGIDIPAARREAFAALALASDFAIDTLVRQPALAGRLDDPAAPPPALALENEADWQRRLRRWRAAESTRLIWRDVQGLDDVEATLAGCTRLAEQALAAALEATERRLAVRHGTLRTREGAPQRLVVFGLGKLGGGELNFSSDVDLVLAYPEPGETDGPTPLTDEAYATRVARGLVALLDEITADGFVHRVDLRLRPYGNAGRLALSFAAMEHYFQREGRDWERYAWIKARPVAGDVDAGEDLLARLRPFVYRRYLDFGALEGLREMKAMIAGEVARRELHDDVKRGSGGIREIEFLAQALQLVRGGQEPALRERRLLPALAALAEAGHLEAAVAARLGEAYRFLRRLENRLQMVGDMQTHELPLDAQARLRLARGLGHADWAALWRGLDAHRALVAREFGRLLAARRRPQPGVALRGYWEALPDAGDAQVLVDAGFVDAPVADRALRNFVRQPALRGLSKRGRMRMDVVMPALLQAAAEGDAPDAALPRLLALVSAVARRSSYLALLQEQPAALARLVDVATRSALLSERLAEHPLLMDELLDLRAAGPLPTPEEIHAQWERRCAHLDMDDTEQVLQAVNEQRQGVAFRIALALLTGRQDALAASLQLAELAQWALGVIVPLAEREVSAAHGGIAGSGLAVLGYGSFGGRELGFGSDLDLVFLYDAPADAVSDGARCVDAARWYGRLAQKIVRMLGTPTAAGRLYEVDVRLRPDGAQGMLVSSVASFAAYQRERAWTWERQALVRARPVAGDAAVGAAFEQVRAATLAQARDAVALREDVVRMRVRMRAELDRSRGTRFDLKQGEGGLADLEFLLQALVLDAAHADPGLLSARDSHGLLQAAGAAGVLEAGQVRALFEAHAGLLARSLACTLDARPRVVALDDTVEGWRSAVRTACRAAGLDFSVTAERAPRAVAVDPDAPL</sequence>
<dbReference type="Gene3D" id="1.20.120.1510">
    <property type="match status" value="1"/>
</dbReference>
<keyword evidence="6 7" id="KW-0511">Multifunctional enzyme</keyword>
<dbReference type="GO" id="GO:0000820">
    <property type="term" value="P:regulation of glutamine family amino acid metabolic process"/>
    <property type="evidence" value="ECO:0007669"/>
    <property type="project" value="UniProtKB-UniRule"/>
</dbReference>
<dbReference type="HAMAP" id="MF_00802">
    <property type="entry name" value="GlnE"/>
    <property type="match status" value="1"/>
</dbReference>
<evidence type="ECO:0000256" key="4">
    <source>
        <dbReference type="ARBA" id="ARBA00022840"/>
    </source>
</evidence>
<dbReference type="Pfam" id="PF03710">
    <property type="entry name" value="GlnE"/>
    <property type="match status" value="2"/>
</dbReference>
<keyword evidence="10" id="KW-0436">Ligase</keyword>
<dbReference type="NCBIfam" id="NF008292">
    <property type="entry name" value="PRK11072.1"/>
    <property type="match status" value="1"/>
</dbReference>
<evidence type="ECO:0000256" key="1">
    <source>
        <dbReference type="ARBA" id="ARBA00022679"/>
    </source>
</evidence>
<keyword evidence="11" id="KW-1185">Reference proteome</keyword>
<dbReference type="EMBL" id="JAGQFT020000011">
    <property type="protein sequence ID" value="MBS7458487.1"/>
    <property type="molecule type" value="Genomic_DNA"/>
</dbReference>
<evidence type="ECO:0000256" key="2">
    <source>
        <dbReference type="ARBA" id="ARBA00022695"/>
    </source>
</evidence>
<proteinExistence type="inferred from homology"/>
<name>A0AAP2CDE6_9GAMM</name>
<dbReference type="InterPro" id="IPR023057">
    <property type="entry name" value="GlnE"/>
</dbReference>
<evidence type="ECO:0000256" key="7">
    <source>
        <dbReference type="HAMAP-Rule" id="MF_00802"/>
    </source>
</evidence>
<feature type="domain" description="Glutamate-ammonia ligase adenylyltransferase repeated" evidence="8">
    <location>
        <begin position="67"/>
        <end position="260"/>
    </location>
</feature>
<dbReference type="PANTHER" id="PTHR30621">
    <property type="entry name" value="GLUTAMINE SYNTHETASE ADENYLYLTRANSFERASE"/>
    <property type="match status" value="1"/>
</dbReference>
<keyword evidence="4 7" id="KW-0067">ATP-binding</keyword>
<dbReference type="FunFam" id="1.20.120.330:FF:000005">
    <property type="entry name" value="Bifunctional glutamine synthetase adenylyltransferase/adenylyl-removing enzyme"/>
    <property type="match status" value="1"/>
</dbReference>
<dbReference type="GO" id="GO:0047388">
    <property type="term" value="F:[glutamine synthetase]-adenylyl-L-tyrosine phosphorylase activity"/>
    <property type="evidence" value="ECO:0007669"/>
    <property type="project" value="UniProtKB-EC"/>
</dbReference>
<dbReference type="Gene3D" id="1.20.120.330">
    <property type="entry name" value="Nucleotidyltransferases domain 2"/>
    <property type="match status" value="2"/>
</dbReference>
<feature type="region of interest" description="Adenylyl transferase" evidence="7">
    <location>
        <begin position="429"/>
        <end position="941"/>
    </location>
</feature>
<evidence type="ECO:0000259" key="9">
    <source>
        <dbReference type="Pfam" id="PF08335"/>
    </source>
</evidence>
<comment type="caution">
    <text evidence="10">The sequence shown here is derived from an EMBL/GenBank/DDBJ whole genome shotgun (WGS) entry which is preliminary data.</text>
</comment>
<dbReference type="Pfam" id="PF08335">
    <property type="entry name" value="GlnD_UR_UTase"/>
    <property type="match status" value="1"/>
</dbReference>
<dbReference type="CDD" id="cd05401">
    <property type="entry name" value="NT_GlnE_GlnD_like"/>
    <property type="match status" value="2"/>
</dbReference>
<dbReference type="RefSeq" id="WP_213173845.1">
    <property type="nucleotide sequence ID" value="NZ_JAGQFT020000011.1"/>
</dbReference>
<feature type="region of interest" description="Adenylyl removase" evidence="7">
    <location>
        <begin position="1"/>
        <end position="429"/>
    </location>
</feature>
<keyword evidence="5 7" id="KW-0460">Magnesium</keyword>
<evidence type="ECO:0000313" key="11">
    <source>
        <dbReference type="Proteomes" id="UP000675747"/>
    </source>
</evidence>
<accession>A0AAP2CDE6</accession>
<keyword evidence="2 7" id="KW-0548">Nucleotidyltransferase</keyword>
<dbReference type="Gene3D" id="3.30.460.10">
    <property type="entry name" value="Beta Polymerase, domain 2"/>
    <property type="match status" value="2"/>
</dbReference>
<evidence type="ECO:0000259" key="8">
    <source>
        <dbReference type="Pfam" id="PF03710"/>
    </source>
</evidence>
<evidence type="ECO:0000313" key="10">
    <source>
        <dbReference type="EMBL" id="MBS7458487.1"/>
    </source>
</evidence>
<keyword evidence="1 7" id="KW-0808">Transferase</keyword>
<dbReference type="GO" id="GO:0005524">
    <property type="term" value="F:ATP binding"/>
    <property type="evidence" value="ECO:0007669"/>
    <property type="project" value="UniProtKB-UniRule"/>
</dbReference>
<dbReference type="EC" id="2.7.7.89" evidence="7"/>
<dbReference type="InterPro" id="IPR043519">
    <property type="entry name" value="NT_sf"/>
</dbReference>
<gene>
    <name evidence="7 10" type="primary">glnE</name>
    <name evidence="10" type="ORF">KB893_015215</name>
</gene>
<comment type="function">
    <text evidence="7">Involved in the regulation of glutamine synthetase GlnA, a key enzyme in the process to assimilate ammonia. When cellular nitrogen levels are high, the C-terminal adenylyl transferase (AT) inactivates GlnA by covalent transfer of an adenylyl group from ATP to specific tyrosine residue of GlnA, thus reducing its activity. Conversely, when nitrogen levels are low, the N-terminal adenylyl removase (AR) activates GlnA by removing the adenylyl group by phosphorolysis, increasing its activity. The regulatory region of GlnE binds the signal transduction protein PII (GlnB) which indicates the nitrogen status of the cell.</text>
</comment>
<dbReference type="GO" id="GO:0000287">
    <property type="term" value="F:magnesium ion binding"/>
    <property type="evidence" value="ECO:0007669"/>
    <property type="project" value="UniProtKB-UniRule"/>
</dbReference>
<dbReference type="AlphaFoldDB" id="A0AAP2CDE6"/>
<comment type="similarity">
    <text evidence="7">Belongs to the GlnE family.</text>
</comment>
<evidence type="ECO:0000256" key="6">
    <source>
        <dbReference type="ARBA" id="ARBA00023268"/>
    </source>
</evidence>
<dbReference type="Proteomes" id="UP000675747">
    <property type="component" value="Unassembled WGS sequence"/>
</dbReference>
<dbReference type="FunFam" id="3.30.460.10:FF:000009">
    <property type="entry name" value="Bifunctional glutamine synthetase adenylyltransferase/adenylyl-removing enzyme"/>
    <property type="match status" value="1"/>
</dbReference>
<evidence type="ECO:0000256" key="5">
    <source>
        <dbReference type="ARBA" id="ARBA00022842"/>
    </source>
</evidence>
<dbReference type="PANTHER" id="PTHR30621:SF0">
    <property type="entry name" value="BIFUNCTIONAL GLUTAMINE SYNTHETASE ADENYLYLTRANSFERASE_ADENYLYL-REMOVING ENZYME"/>
    <property type="match status" value="1"/>
</dbReference>
<feature type="domain" description="Glutamate-ammonia ligase adenylyltransferase repeated" evidence="8">
    <location>
        <begin position="534"/>
        <end position="780"/>
    </location>
</feature>
<dbReference type="InterPro" id="IPR005190">
    <property type="entry name" value="GlnE_rpt_dom"/>
</dbReference>